<evidence type="ECO:0000256" key="1">
    <source>
        <dbReference type="SAM" id="MobiDB-lite"/>
    </source>
</evidence>
<keyword evidence="2" id="KW-1133">Transmembrane helix</keyword>
<sequence length="420" mass="45062">MEPLASPPSMNGVPMFRNDSEESADSPYASVLNTPADEKPLIFDTIDAKLLSVAAPQALEHLETHVRGRRVDTPRGKSPRRVSPTRQFLKAMYAAYKSTSPTGRSNSVEPTTSPERFSSRAQKLSPDLISFAAGELLPQPTEEPLRVQTPEPPVLDAYTKSSPESITRTTPRNQSTCSIEFTPRAHSTLRRRKGPMFMLLNDSITGKPASQMLGGADASDTEPNDASHEAALADELTSCDYDCPDNYVGIEAPALSQLSLLFPVQLFLLPMWCALVGAAILLFPAGLNAIAFPGSVSVSASVSVSSAPHIRVLSLVRRLITRCAPIAAPPTPILVLAHWATVAHLHIMIFVAFLVGIAYLYLPFGVLLAAASAGQFFRAWGDFSAVQDQDGELELGLGGRGWGHKANVVSGTAARARPRA</sequence>
<name>A0A8H6YVB9_9AGAR</name>
<evidence type="ECO:0000256" key="2">
    <source>
        <dbReference type="SAM" id="Phobius"/>
    </source>
</evidence>
<evidence type="ECO:0000313" key="4">
    <source>
        <dbReference type="Proteomes" id="UP000620124"/>
    </source>
</evidence>
<evidence type="ECO:0000313" key="3">
    <source>
        <dbReference type="EMBL" id="KAF7364535.1"/>
    </source>
</evidence>
<dbReference type="Proteomes" id="UP000620124">
    <property type="component" value="Unassembled WGS sequence"/>
</dbReference>
<accession>A0A8H6YVB9</accession>
<feature type="region of interest" description="Disordered" evidence="1">
    <location>
        <begin position="1"/>
        <end position="32"/>
    </location>
</feature>
<keyword evidence="4" id="KW-1185">Reference proteome</keyword>
<feature type="transmembrane region" description="Helical" evidence="2">
    <location>
        <begin position="260"/>
        <end position="283"/>
    </location>
</feature>
<keyword evidence="2" id="KW-0812">Transmembrane</keyword>
<proteinExistence type="predicted"/>
<dbReference type="AlphaFoldDB" id="A0A8H6YVB9"/>
<feature type="compositionally biased region" description="Polar residues" evidence="1">
    <location>
        <begin position="159"/>
        <end position="175"/>
    </location>
</feature>
<dbReference type="EMBL" id="JACAZI010000003">
    <property type="protein sequence ID" value="KAF7364535.1"/>
    <property type="molecule type" value="Genomic_DNA"/>
</dbReference>
<feature type="transmembrane region" description="Helical" evidence="2">
    <location>
        <begin position="347"/>
        <end position="370"/>
    </location>
</feature>
<reference evidence="3" key="1">
    <citation type="submission" date="2020-05" db="EMBL/GenBank/DDBJ databases">
        <title>Mycena genomes resolve the evolution of fungal bioluminescence.</title>
        <authorList>
            <person name="Tsai I.J."/>
        </authorList>
    </citation>
    <scope>NUCLEOTIDE SEQUENCE</scope>
    <source>
        <strain evidence="3">CCC161011</strain>
    </source>
</reference>
<keyword evidence="2" id="KW-0472">Membrane</keyword>
<feature type="transmembrane region" description="Helical" evidence="2">
    <location>
        <begin position="319"/>
        <end position="341"/>
    </location>
</feature>
<protein>
    <submittedName>
        <fullName evidence="3">Protoporphyrinogen oxidase</fullName>
    </submittedName>
</protein>
<organism evidence="3 4">
    <name type="scientific">Mycena venus</name>
    <dbReference type="NCBI Taxonomy" id="2733690"/>
    <lineage>
        <taxon>Eukaryota</taxon>
        <taxon>Fungi</taxon>
        <taxon>Dikarya</taxon>
        <taxon>Basidiomycota</taxon>
        <taxon>Agaricomycotina</taxon>
        <taxon>Agaricomycetes</taxon>
        <taxon>Agaricomycetidae</taxon>
        <taxon>Agaricales</taxon>
        <taxon>Marasmiineae</taxon>
        <taxon>Mycenaceae</taxon>
        <taxon>Mycena</taxon>
    </lineage>
</organism>
<feature type="compositionally biased region" description="Polar residues" evidence="1">
    <location>
        <begin position="97"/>
        <end position="120"/>
    </location>
</feature>
<comment type="caution">
    <text evidence="3">The sequence shown here is derived from an EMBL/GenBank/DDBJ whole genome shotgun (WGS) entry which is preliminary data.</text>
</comment>
<gene>
    <name evidence="3" type="ORF">MVEN_00322500</name>
</gene>
<feature type="region of interest" description="Disordered" evidence="1">
    <location>
        <begin position="96"/>
        <end position="120"/>
    </location>
</feature>
<feature type="region of interest" description="Disordered" evidence="1">
    <location>
        <begin position="143"/>
        <end position="175"/>
    </location>
</feature>
<dbReference type="OrthoDB" id="2752889at2759"/>